<sequence>MRVVLQKVKQASVTAGDYFQSIDQGYCLLVGIGQNTTEEDLNAVAKKIVNTRIFEDEHGKMNLSINDVGGKILSISQFTLYANVKKGNRPSFTDAKSPEIAKEMYEKFNDILRGHQLEVFPGVFGEMMDISLINDGPVTILFESVEGKIQ</sequence>
<comment type="caution">
    <text evidence="3">The sequence shown here is derived from an EMBL/GenBank/DDBJ whole genome shotgun (WGS) entry which is preliminary data.</text>
</comment>
<gene>
    <name evidence="2" type="primary">dtd</name>
    <name evidence="3" type="ORF">BFS35_001260</name>
</gene>
<keyword evidence="2" id="KW-0378">Hydrolase</keyword>
<organism evidence="3 4">
    <name type="scientific">Macrococcoides goetzii</name>
    <dbReference type="NCBI Taxonomy" id="1891097"/>
    <lineage>
        <taxon>Bacteria</taxon>
        <taxon>Bacillati</taxon>
        <taxon>Bacillota</taxon>
        <taxon>Bacilli</taxon>
        <taxon>Bacillales</taxon>
        <taxon>Staphylococcaceae</taxon>
        <taxon>Macrococcoides</taxon>
    </lineage>
</organism>
<proteinExistence type="inferred from homology"/>
<dbReference type="Proteomes" id="UP000229523">
    <property type="component" value="Unassembled WGS sequence"/>
</dbReference>
<dbReference type="RefSeq" id="WP_099580116.1">
    <property type="nucleotide sequence ID" value="NZ_MJBI02000001.1"/>
</dbReference>
<evidence type="ECO:0000256" key="1">
    <source>
        <dbReference type="ARBA" id="ARBA00009673"/>
    </source>
</evidence>
<dbReference type="GO" id="GO:0043908">
    <property type="term" value="F:Ser(Gly)-tRNA(Ala) hydrolase activity"/>
    <property type="evidence" value="ECO:0007669"/>
    <property type="project" value="UniProtKB-UniRule"/>
</dbReference>
<reference evidence="3 4" key="1">
    <citation type="journal article" date="2018" name="Front. Microbiol.">
        <title>Description and Comparative Genomics of Macrococcus caseolyticus subsp. hominis subsp. nov., Macrococcus goetzii sp. nov., Macrococcus epidermidis sp. nov., and Macrococcus bohemicus sp. nov., Novel Macrococci From Human Clinical Material With Virulence Potential and Suspected Uptake of Foreign DNA by Natural Transformation.</title>
        <authorList>
            <person name="Maslanova I."/>
            <person name="Wertheimer Z."/>
            <person name="Sedlacek I."/>
            <person name="Svec P."/>
            <person name="Indrakova A."/>
            <person name="Kovarovic V."/>
            <person name="Schumann P."/>
            <person name="Sproer C."/>
            <person name="Kralova S."/>
            <person name="Sedo O."/>
            <person name="Kristofova L."/>
            <person name="Vrbovska V."/>
            <person name="Fuzik T."/>
            <person name="Petras P."/>
            <person name="Zdrahal Z."/>
            <person name="Ruzickova V."/>
            <person name="Doskar J."/>
            <person name="Pantucek R."/>
        </authorList>
    </citation>
    <scope>NUCLEOTIDE SEQUENCE [LARGE SCALE GENOMIC DNA]</scope>
    <source>
        <strain evidence="3 4">CCM 4927</strain>
    </source>
</reference>
<keyword evidence="2" id="KW-0694">RNA-binding</keyword>
<dbReference type="InterPro" id="IPR003732">
    <property type="entry name" value="Daa-tRNA_deacyls_DTD"/>
</dbReference>
<dbReference type="GO" id="GO:0051500">
    <property type="term" value="F:D-tyrosyl-tRNA(Tyr) deacylase activity"/>
    <property type="evidence" value="ECO:0007669"/>
    <property type="project" value="TreeGrafter"/>
</dbReference>
<evidence type="ECO:0000256" key="2">
    <source>
        <dbReference type="HAMAP-Rule" id="MF_00518"/>
    </source>
</evidence>
<evidence type="ECO:0000313" key="4">
    <source>
        <dbReference type="Proteomes" id="UP000229523"/>
    </source>
</evidence>
<dbReference type="PANTHER" id="PTHR10472">
    <property type="entry name" value="D-TYROSYL-TRNA TYR DEACYLASE"/>
    <property type="match status" value="1"/>
</dbReference>
<dbReference type="NCBIfam" id="TIGR00256">
    <property type="entry name" value="D-aminoacyl-tRNA deacylase"/>
    <property type="match status" value="1"/>
</dbReference>
<dbReference type="Pfam" id="PF02580">
    <property type="entry name" value="Tyr_Deacylase"/>
    <property type="match status" value="1"/>
</dbReference>
<dbReference type="HAMAP" id="MF_00518">
    <property type="entry name" value="Deacylase_Dtd"/>
    <property type="match status" value="1"/>
</dbReference>
<comment type="domain">
    <text evidence="2">A Gly-cisPro motif from one monomer fits into the active site of the other monomer to allow specific chiral rejection of L-amino acids.</text>
</comment>
<dbReference type="EMBL" id="MJBI02000001">
    <property type="protein sequence ID" value="RAI82342.1"/>
    <property type="molecule type" value="Genomic_DNA"/>
</dbReference>
<keyword evidence="2" id="KW-0820">tRNA-binding</keyword>
<comment type="subcellular location">
    <subcellularLocation>
        <location evidence="2">Cytoplasm</location>
    </subcellularLocation>
</comment>
<dbReference type="GO" id="GO:0106026">
    <property type="term" value="F:Gly-tRNA(Ala) deacylase activity"/>
    <property type="evidence" value="ECO:0007669"/>
    <property type="project" value="UniProtKB-UniRule"/>
</dbReference>
<name>A0A2G5NPD7_9STAP</name>
<dbReference type="FunFam" id="3.50.80.10:FF:000001">
    <property type="entry name" value="D-aminoacyl-tRNA deacylase"/>
    <property type="match status" value="1"/>
</dbReference>
<dbReference type="SUPFAM" id="SSF69500">
    <property type="entry name" value="DTD-like"/>
    <property type="match status" value="1"/>
</dbReference>
<dbReference type="Gene3D" id="3.50.80.10">
    <property type="entry name" value="D-tyrosyl-tRNA(Tyr) deacylase"/>
    <property type="match status" value="1"/>
</dbReference>
<comment type="function">
    <text evidence="2">An aminoacyl-tRNA editing enzyme that deacylates mischarged D-aminoacyl-tRNAs. Also deacylates mischarged glycyl-tRNA(Ala), protecting cells against glycine mischarging by AlaRS. Acts via tRNA-based rather than protein-based catalysis; rejects L-amino acids rather than detecting D-amino acids in the active site. By recycling D-aminoacyl-tRNA to D-amino acids and free tRNA molecules, this enzyme counteracts the toxicity associated with the formation of D-aminoacyl-tRNA entities in vivo and helps enforce protein L-homochirality.</text>
</comment>
<dbReference type="GO" id="GO:0019478">
    <property type="term" value="P:D-amino acid catabolic process"/>
    <property type="evidence" value="ECO:0007669"/>
    <property type="project" value="UniProtKB-UniRule"/>
</dbReference>
<keyword evidence="4" id="KW-1185">Reference proteome</keyword>
<dbReference type="EC" id="3.1.1.96" evidence="2"/>
<feature type="short sequence motif" description="Gly-cisPro motif, important for rejection of L-amino acids" evidence="2">
    <location>
        <begin position="136"/>
        <end position="137"/>
    </location>
</feature>
<protein>
    <recommendedName>
        <fullName evidence="2">D-aminoacyl-tRNA deacylase</fullName>
        <shortName evidence="2">DTD</shortName>
        <ecNumber evidence="2">3.1.1.96</ecNumber>
    </recommendedName>
    <alternativeName>
        <fullName evidence="2">Gly-tRNA(Ala) deacylase</fullName>
        <ecNumber evidence="2">3.1.1.-</ecNumber>
    </alternativeName>
</protein>
<dbReference type="EC" id="3.1.1.-" evidence="2"/>
<comment type="catalytic activity">
    <reaction evidence="2">
        <text>glycyl-tRNA(Ala) + H2O = tRNA(Ala) + glycine + H(+)</text>
        <dbReference type="Rhea" id="RHEA:53744"/>
        <dbReference type="Rhea" id="RHEA-COMP:9657"/>
        <dbReference type="Rhea" id="RHEA-COMP:13640"/>
        <dbReference type="ChEBI" id="CHEBI:15377"/>
        <dbReference type="ChEBI" id="CHEBI:15378"/>
        <dbReference type="ChEBI" id="CHEBI:57305"/>
        <dbReference type="ChEBI" id="CHEBI:78442"/>
        <dbReference type="ChEBI" id="CHEBI:78522"/>
    </reaction>
</comment>
<dbReference type="PANTHER" id="PTHR10472:SF5">
    <property type="entry name" value="D-AMINOACYL-TRNA DEACYLASE 1"/>
    <property type="match status" value="1"/>
</dbReference>
<comment type="catalytic activity">
    <reaction evidence="2">
        <text>a D-aminoacyl-tRNA + H2O = a tRNA + a D-alpha-amino acid + H(+)</text>
        <dbReference type="Rhea" id="RHEA:13953"/>
        <dbReference type="Rhea" id="RHEA-COMP:10123"/>
        <dbReference type="Rhea" id="RHEA-COMP:10124"/>
        <dbReference type="ChEBI" id="CHEBI:15377"/>
        <dbReference type="ChEBI" id="CHEBI:15378"/>
        <dbReference type="ChEBI" id="CHEBI:59871"/>
        <dbReference type="ChEBI" id="CHEBI:78442"/>
        <dbReference type="ChEBI" id="CHEBI:79333"/>
        <dbReference type="EC" id="3.1.1.96"/>
    </reaction>
</comment>
<comment type="subunit">
    <text evidence="2">Homodimer.</text>
</comment>
<dbReference type="AlphaFoldDB" id="A0A2G5NPD7"/>
<comment type="similarity">
    <text evidence="1 2">Belongs to the DTD family.</text>
</comment>
<dbReference type="InterPro" id="IPR023509">
    <property type="entry name" value="DTD-like_sf"/>
</dbReference>
<keyword evidence="2" id="KW-0963">Cytoplasm</keyword>
<evidence type="ECO:0000313" key="3">
    <source>
        <dbReference type="EMBL" id="RAI82342.1"/>
    </source>
</evidence>
<dbReference type="GO" id="GO:0005737">
    <property type="term" value="C:cytoplasm"/>
    <property type="evidence" value="ECO:0007669"/>
    <property type="project" value="UniProtKB-SubCell"/>
</dbReference>
<accession>A0A2G5NPD7</accession>
<dbReference type="GO" id="GO:0000049">
    <property type="term" value="F:tRNA binding"/>
    <property type="evidence" value="ECO:0007669"/>
    <property type="project" value="UniProtKB-UniRule"/>
</dbReference>